<comment type="caution">
    <text evidence="4">The sequence shown here is derived from an EMBL/GenBank/DDBJ whole genome shotgun (WGS) entry which is preliminary data.</text>
</comment>
<dbReference type="AlphaFoldDB" id="A0A8J3D2M4"/>
<dbReference type="Pfam" id="PF04397">
    <property type="entry name" value="LytTR"/>
    <property type="match status" value="1"/>
</dbReference>
<dbReference type="Proteomes" id="UP000598271">
    <property type="component" value="Unassembled WGS sequence"/>
</dbReference>
<keyword evidence="4" id="KW-0238">DNA-binding</keyword>
<dbReference type="GO" id="GO:0000156">
    <property type="term" value="F:phosphorelay response regulator activity"/>
    <property type="evidence" value="ECO:0007669"/>
    <property type="project" value="InterPro"/>
</dbReference>
<dbReference type="InterPro" id="IPR046947">
    <property type="entry name" value="LytR-like"/>
</dbReference>
<dbReference type="SMART" id="SM00850">
    <property type="entry name" value="LytTR"/>
    <property type="match status" value="1"/>
</dbReference>
<dbReference type="Gene3D" id="2.40.50.1020">
    <property type="entry name" value="LytTr DNA-binding domain"/>
    <property type="match status" value="1"/>
</dbReference>
<dbReference type="Gene3D" id="3.40.50.2300">
    <property type="match status" value="1"/>
</dbReference>
<dbReference type="InterPro" id="IPR001789">
    <property type="entry name" value="Sig_transdc_resp-reg_receiver"/>
</dbReference>
<feature type="domain" description="Response regulatory" evidence="2">
    <location>
        <begin position="1"/>
        <end position="86"/>
    </location>
</feature>
<dbReference type="Pfam" id="PF00072">
    <property type="entry name" value="Response_reg"/>
    <property type="match status" value="1"/>
</dbReference>
<dbReference type="PROSITE" id="PS50930">
    <property type="entry name" value="HTH_LYTTR"/>
    <property type="match status" value="1"/>
</dbReference>
<evidence type="ECO:0000259" key="3">
    <source>
        <dbReference type="PROSITE" id="PS50930"/>
    </source>
</evidence>
<protein>
    <submittedName>
        <fullName evidence="4">DNA-binding response regulator</fullName>
    </submittedName>
</protein>
<dbReference type="PANTHER" id="PTHR37299:SF1">
    <property type="entry name" value="STAGE 0 SPORULATION PROTEIN A HOMOLOG"/>
    <property type="match status" value="1"/>
</dbReference>
<keyword evidence="1" id="KW-0597">Phosphoprotein</keyword>
<dbReference type="GO" id="GO:0003677">
    <property type="term" value="F:DNA binding"/>
    <property type="evidence" value="ECO:0007669"/>
    <property type="project" value="UniProtKB-KW"/>
</dbReference>
<dbReference type="PANTHER" id="PTHR37299">
    <property type="entry name" value="TRANSCRIPTIONAL REGULATOR-RELATED"/>
    <property type="match status" value="1"/>
</dbReference>
<evidence type="ECO:0000313" key="5">
    <source>
        <dbReference type="Proteomes" id="UP000598271"/>
    </source>
</evidence>
<evidence type="ECO:0000259" key="2">
    <source>
        <dbReference type="PROSITE" id="PS50110"/>
    </source>
</evidence>
<feature type="domain" description="HTH LytTR-type" evidence="3">
    <location>
        <begin position="103"/>
        <end position="194"/>
    </location>
</feature>
<evidence type="ECO:0000313" key="4">
    <source>
        <dbReference type="EMBL" id="GHB61576.1"/>
    </source>
</evidence>
<gene>
    <name evidence="4" type="ORF">GCM10007390_14320</name>
</gene>
<evidence type="ECO:0000256" key="1">
    <source>
        <dbReference type="PROSITE-ProRule" id="PRU00169"/>
    </source>
</evidence>
<name>A0A8J3D2M4_9BACT</name>
<accession>A0A8J3D2M4</accession>
<dbReference type="InterPro" id="IPR007492">
    <property type="entry name" value="LytTR_DNA-bd_dom"/>
</dbReference>
<reference evidence="4 5" key="1">
    <citation type="journal article" date="2014" name="Int. J. Syst. Evol. Microbiol.">
        <title>Complete genome sequence of Corynebacterium casei LMG S-19264T (=DSM 44701T), isolated from a smear-ripened cheese.</title>
        <authorList>
            <consortium name="US DOE Joint Genome Institute (JGI-PGF)"/>
            <person name="Walter F."/>
            <person name="Albersmeier A."/>
            <person name="Kalinowski J."/>
            <person name="Ruckert C."/>
        </authorList>
    </citation>
    <scope>NUCLEOTIDE SEQUENCE [LARGE SCALE GENOMIC DNA]</scope>
    <source>
        <strain evidence="4 5">KCTC 12866</strain>
    </source>
</reference>
<dbReference type="SUPFAM" id="SSF52172">
    <property type="entry name" value="CheY-like"/>
    <property type="match status" value="1"/>
</dbReference>
<organism evidence="4 5">
    <name type="scientific">Persicitalea jodogahamensis</name>
    <dbReference type="NCBI Taxonomy" id="402147"/>
    <lineage>
        <taxon>Bacteria</taxon>
        <taxon>Pseudomonadati</taxon>
        <taxon>Bacteroidota</taxon>
        <taxon>Cytophagia</taxon>
        <taxon>Cytophagales</taxon>
        <taxon>Spirosomataceae</taxon>
        <taxon>Persicitalea</taxon>
    </lineage>
</organism>
<sequence length="204" mass="23356">MLATFDDAIEGAAFLQENKVDALFLDINMPDLTGLELASQLVEPPMVIFTTAHKKFALEGFELNALDYLLKPIDLERFRRTVQKIKEYHQFRNPDSEAKPTSLYVRSEYRLVRVALGDIVYIEGLSDYIKIHLKSSPHPLLTLMTLKGILDELPESVFRRIHRSYIVAIDQVQSIQNRKVQMSNGIELPISQSYGDFVEVWGKS</sequence>
<proteinExistence type="predicted"/>
<feature type="modified residue" description="4-aspartylphosphate" evidence="1">
    <location>
        <position position="26"/>
    </location>
</feature>
<dbReference type="InterPro" id="IPR011006">
    <property type="entry name" value="CheY-like_superfamily"/>
</dbReference>
<keyword evidence="5" id="KW-1185">Reference proteome</keyword>
<dbReference type="PROSITE" id="PS50110">
    <property type="entry name" value="RESPONSE_REGULATORY"/>
    <property type="match status" value="1"/>
</dbReference>
<dbReference type="EMBL" id="BMXF01000001">
    <property type="protein sequence ID" value="GHB61576.1"/>
    <property type="molecule type" value="Genomic_DNA"/>
</dbReference>